<feature type="compositionally biased region" description="Low complexity" evidence="1">
    <location>
        <begin position="189"/>
        <end position="198"/>
    </location>
</feature>
<name>A0A8H5B6U0_9AGAR</name>
<evidence type="ECO:0000256" key="1">
    <source>
        <dbReference type="SAM" id="MobiDB-lite"/>
    </source>
</evidence>
<organism evidence="2 3">
    <name type="scientific">Ephemerocybe angulata</name>
    <dbReference type="NCBI Taxonomy" id="980116"/>
    <lineage>
        <taxon>Eukaryota</taxon>
        <taxon>Fungi</taxon>
        <taxon>Dikarya</taxon>
        <taxon>Basidiomycota</taxon>
        <taxon>Agaricomycotina</taxon>
        <taxon>Agaricomycetes</taxon>
        <taxon>Agaricomycetidae</taxon>
        <taxon>Agaricales</taxon>
        <taxon>Agaricineae</taxon>
        <taxon>Psathyrellaceae</taxon>
        <taxon>Ephemerocybe</taxon>
    </lineage>
</organism>
<feature type="region of interest" description="Disordered" evidence="1">
    <location>
        <begin position="683"/>
        <end position="704"/>
    </location>
</feature>
<dbReference type="EMBL" id="JAACJK010000219">
    <property type="protein sequence ID" value="KAF5317168.1"/>
    <property type="molecule type" value="Genomic_DNA"/>
</dbReference>
<sequence length="704" mass="79738">MKSFLDMSQTGMFGPGRTGVYMRVADFPRASRLSFSFTTTSIRSSFNLSYLPMGDHHIPPVYLCPPEVWCQILDMACLDDGFTARSLSETSRRLREVSADYLYSSIKIESTSQLLKLEEQLLCPQVSPVGGVEGSLKTRFLCIILPVDIPAEAYTEETWVEEEGSEDDSNYLWEQSDSESEEETKTDASSEISDSSSSWETRSLQAEEIDELVQEAVGLREDLEANPLIGDTISELPELLRLQVTLADRRQYQVYKAIRRLLDACSGSLEVFTLYHFPNPPIPHDVYIPRLPRLRHLTISFPYSRRTHLKMRRVPEVDYSTSPLFPALRVLRLLGTNFYDTHWLNYLVSSIPNRSEVAIMADSGTWRCYDKAASLIQGPRRHRCDTISSFSGTGELFIDFLVAVWLENISGADVANRHDFAKLSDRINQRGTSPEGISPTHDDMLYKWQSNIGFRVQGFLFYVPRHHFIVGAPALSARYRLESIPGPDVIPVDSRITIEQFRVFLKLLLPVYTTSTFTSFTSEEWLAILEVSAALQHLGFCKLAFRHLNFEGIGLTGVDLLRLGRNAHIPEWIFAGYKTLVTRQAPISKEESYDIGIRTAGALMTIRKLCGGEDEALIDKTIRSTFPGDFSLLDVSGPLESLEQGEQEGPVGAEETSENCDLQEITQMDEEVRRLAQELEDKSRELEARKRRYTAHTYTKNLPL</sequence>
<dbReference type="Proteomes" id="UP000541558">
    <property type="component" value="Unassembled WGS sequence"/>
</dbReference>
<comment type="caution">
    <text evidence="2">The sequence shown here is derived from an EMBL/GenBank/DDBJ whole genome shotgun (WGS) entry which is preliminary data.</text>
</comment>
<evidence type="ECO:0000313" key="3">
    <source>
        <dbReference type="Proteomes" id="UP000541558"/>
    </source>
</evidence>
<proteinExistence type="predicted"/>
<keyword evidence="3" id="KW-1185">Reference proteome</keyword>
<evidence type="ECO:0000313" key="2">
    <source>
        <dbReference type="EMBL" id="KAF5317168.1"/>
    </source>
</evidence>
<feature type="region of interest" description="Disordered" evidence="1">
    <location>
        <begin position="158"/>
        <end position="201"/>
    </location>
</feature>
<dbReference type="AlphaFoldDB" id="A0A8H5B6U0"/>
<accession>A0A8H5B6U0</accession>
<gene>
    <name evidence="2" type="ORF">D9611_003699</name>
</gene>
<feature type="compositionally biased region" description="Acidic residues" evidence="1">
    <location>
        <begin position="158"/>
        <end position="169"/>
    </location>
</feature>
<reference evidence="2 3" key="1">
    <citation type="journal article" date="2020" name="ISME J.">
        <title>Uncovering the hidden diversity of litter-decomposition mechanisms in mushroom-forming fungi.</title>
        <authorList>
            <person name="Floudas D."/>
            <person name="Bentzer J."/>
            <person name="Ahren D."/>
            <person name="Johansson T."/>
            <person name="Persson P."/>
            <person name="Tunlid A."/>
        </authorList>
    </citation>
    <scope>NUCLEOTIDE SEQUENCE [LARGE SCALE GENOMIC DNA]</scope>
    <source>
        <strain evidence="2 3">CBS 175.51</strain>
    </source>
</reference>
<dbReference type="OrthoDB" id="10293580at2759"/>
<feature type="region of interest" description="Disordered" evidence="1">
    <location>
        <begin position="641"/>
        <end position="662"/>
    </location>
</feature>
<protein>
    <submittedName>
        <fullName evidence="2">Uncharacterized protein</fullName>
    </submittedName>
</protein>